<organism evidence="1 2">
    <name type="scientific">Jiella flava</name>
    <dbReference type="NCBI Taxonomy" id="2816857"/>
    <lineage>
        <taxon>Bacteria</taxon>
        <taxon>Pseudomonadati</taxon>
        <taxon>Pseudomonadota</taxon>
        <taxon>Alphaproteobacteria</taxon>
        <taxon>Hyphomicrobiales</taxon>
        <taxon>Aurantimonadaceae</taxon>
        <taxon>Jiella</taxon>
    </lineage>
</organism>
<name>A0A939FXU9_9HYPH</name>
<evidence type="ECO:0000313" key="2">
    <source>
        <dbReference type="Proteomes" id="UP000664122"/>
    </source>
</evidence>
<reference evidence="1" key="1">
    <citation type="submission" date="2021-03" db="EMBL/GenBank/DDBJ databases">
        <title>Whole genome sequence of Jiella sp. CQZ9-1.</title>
        <authorList>
            <person name="Tuo L."/>
        </authorList>
    </citation>
    <scope>NUCLEOTIDE SEQUENCE</scope>
    <source>
        <strain evidence="1">CQZ9-1</strain>
    </source>
</reference>
<dbReference type="RefSeq" id="WP_207258268.1">
    <property type="nucleotide sequence ID" value="NZ_JAFMPP010000011.1"/>
</dbReference>
<dbReference type="AlphaFoldDB" id="A0A939FXU9"/>
<gene>
    <name evidence="1" type="ORF">J1C48_12885</name>
</gene>
<dbReference type="Proteomes" id="UP000664122">
    <property type="component" value="Unassembled WGS sequence"/>
</dbReference>
<protein>
    <submittedName>
        <fullName evidence="1">DUF3800 domain-containing protein</fullName>
    </submittedName>
</protein>
<dbReference type="Pfam" id="PF12686">
    <property type="entry name" value="DUF3800"/>
    <property type="match status" value="1"/>
</dbReference>
<accession>A0A939FXU9</accession>
<dbReference type="InterPro" id="IPR024524">
    <property type="entry name" value="DUF3800"/>
</dbReference>
<proteinExistence type="predicted"/>
<sequence length="268" mass="30724">MASPAFSDFVFYADESGDHSLASLDAAYPIFCLTLCVFEKKAYARSVVPAFQALKFRYFGHDTVVLHERELRKQINDFHILTDRGLRESFTTDLTAVMKDARFRIIACVIEKRRISADLFPEHPYHISLKICLECAYHFLRNKGQVDRITHFIFERRGPKEDKELELEFLRIAAGQNDLGRRLDNFRLVLADKKINSTGMQVADLVARPIGLHILRPAQPNRAFSAVSAKYFGVRVAAYAKRGIHVLKSERPRITPRPDADREPPIHL</sequence>
<comment type="caution">
    <text evidence="1">The sequence shown here is derived from an EMBL/GenBank/DDBJ whole genome shotgun (WGS) entry which is preliminary data.</text>
</comment>
<keyword evidence="2" id="KW-1185">Reference proteome</keyword>
<dbReference type="EMBL" id="JAFMPP010000011">
    <property type="protein sequence ID" value="MBO0663477.1"/>
    <property type="molecule type" value="Genomic_DNA"/>
</dbReference>
<evidence type="ECO:0000313" key="1">
    <source>
        <dbReference type="EMBL" id="MBO0663477.1"/>
    </source>
</evidence>